<comment type="subcellular location">
    <subcellularLocation>
        <location evidence="1">Cell membrane</location>
        <topology evidence="1">Multi-pass membrane protein</topology>
    </subcellularLocation>
</comment>
<dbReference type="SUPFAM" id="SSF103473">
    <property type="entry name" value="MFS general substrate transporter"/>
    <property type="match status" value="1"/>
</dbReference>
<keyword evidence="4 7" id="KW-0812">Transmembrane</keyword>
<evidence type="ECO:0000256" key="4">
    <source>
        <dbReference type="ARBA" id="ARBA00022692"/>
    </source>
</evidence>
<feature type="transmembrane region" description="Helical" evidence="7">
    <location>
        <begin position="150"/>
        <end position="171"/>
    </location>
</feature>
<dbReference type="Gene3D" id="1.20.1250.20">
    <property type="entry name" value="MFS general substrate transporter like domains"/>
    <property type="match status" value="1"/>
</dbReference>
<dbReference type="RefSeq" id="WP_187258391.1">
    <property type="nucleotide sequence ID" value="NZ_JBHULF010000006.1"/>
</dbReference>
<gene>
    <name evidence="9" type="ORF">BC349_18600</name>
</gene>
<keyword evidence="2" id="KW-0813">Transport</keyword>
<evidence type="ECO:0000256" key="5">
    <source>
        <dbReference type="ARBA" id="ARBA00022989"/>
    </source>
</evidence>
<dbReference type="Pfam" id="PF07690">
    <property type="entry name" value="MFS_1"/>
    <property type="match status" value="1"/>
</dbReference>
<organism evidence="9 10">
    <name type="scientific">Flavihumibacter stibioxidans</name>
    <dbReference type="NCBI Taxonomy" id="1834163"/>
    <lineage>
        <taxon>Bacteria</taxon>
        <taxon>Pseudomonadati</taxon>
        <taxon>Bacteroidota</taxon>
        <taxon>Chitinophagia</taxon>
        <taxon>Chitinophagales</taxon>
        <taxon>Chitinophagaceae</taxon>
        <taxon>Flavihumibacter</taxon>
    </lineage>
</organism>
<evidence type="ECO:0000256" key="3">
    <source>
        <dbReference type="ARBA" id="ARBA00022475"/>
    </source>
</evidence>
<evidence type="ECO:0000313" key="10">
    <source>
        <dbReference type="Proteomes" id="UP000765802"/>
    </source>
</evidence>
<feature type="transmembrane region" description="Helical" evidence="7">
    <location>
        <begin position="183"/>
        <end position="202"/>
    </location>
</feature>
<dbReference type="InterPro" id="IPR050171">
    <property type="entry name" value="MFS_Transporters"/>
</dbReference>
<evidence type="ECO:0000259" key="8">
    <source>
        <dbReference type="PROSITE" id="PS50850"/>
    </source>
</evidence>
<feature type="transmembrane region" description="Helical" evidence="7">
    <location>
        <begin position="56"/>
        <end position="75"/>
    </location>
</feature>
<protein>
    <submittedName>
        <fullName evidence="9">MFS transporter</fullName>
    </submittedName>
</protein>
<feature type="transmembrane region" description="Helical" evidence="7">
    <location>
        <begin position="257"/>
        <end position="276"/>
    </location>
</feature>
<dbReference type="InterPro" id="IPR036259">
    <property type="entry name" value="MFS_trans_sf"/>
</dbReference>
<evidence type="ECO:0000256" key="7">
    <source>
        <dbReference type="SAM" id="Phobius"/>
    </source>
</evidence>
<dbReference type="Proteomes" id="UP000765802">
    <property type="component" value="Unassembled WGS sequence"/>
</dbReference>
<feature type="domain" description="Major facilitator superfamily (MFS) profile" evidence="8">
    <location>
        <begin position="19"/>
        <end position="402"/>
    </location>
</feature>
<keyword evidence="10" id="KW-1185">Reference proteome</keyword>
<feature type="transmembrane region" description="Helical" evidence="7">
    <location>
        <begin position="82"/>
        <end position="101"/>
    </location>
</feature>
<name>A0ABR7MDG3_9BACT</name>
<comment type="caution">
    <text evidence="9">The sequence shown here is derived from an EMBL/GenBank/DDBJ whole genome shotgun (WGS) entry which is preliminary data.</text>
</comment>
<keyword evidence="3" id="KW-1003">Cell membrane</keyword>
<sequence length="406" mass="44978">MIAKTISAYRNAYSGLSRETWLLSLIMLINRSGTMVVPFLTLYMTSPEMGYSIGEAGFVFGCFGAGAFAGAYFGGRLTDRIGFYKVQMMALLGGAVLFWILGQMKSLPSICIFTFLLSFVNEAFRPANSTAIAYYSTPENRTRSYSLNRLAVNLGWAVGSAFGGIIAKFSYQWLFWLDGFTNFFAAILMWKFLGLAAAGATVSRKKVAHEGGKDSAYKDRTYLLFVVLVTLFAACFFQLFTNVSVYFKQVLHFSEPFIGMLMAINGLIIVLVEMVIIHRLEGRRSQVAYIAGGVAMVALFYLLLGLGPIGPAVAILLITLITFGEILSMPFMNSFWIARSSDHNRGQYAALYTMAWSAAQTLGPMLSAQLAEHSGFRFTWFVIGGLCFLVAIIFWQLKNRVGFHRS</sequence>
<feature type="transmembrane region" description="Helical" evidence="7">
    <location>
        <begin position="222"/>
        <end position="245"/>
    </location>
</feature>
<dbReference type="InterPro" id="IPR020846">
    <property type="entry name" value="MFS_dom"/>
</dbReference>
<proteinExistence type="predicted"/>
<feature type="transmembrane region" description="Helical" evidence="7">
    <location>
        <begin position="378"/>
        <end position="397"/>
    </location>
</feature>
<evidence type="ECO:0000256" key="2">
    <source>
        <dbReference type="ARBA" id="ARBA00022448"/>
    </source>
</evidence>
<dbReference type="PANTHER" id="PTHR23517:SF2">
    <property type="entry name" value="MULTIDRUG RESISTANCE PROTEIN MDTH"/>
    <property type="match status" value="1"/>
</dbReference>
<evidence type="ECO:0000313" key="9">
    <source>
        <dbReference type="EMBL" id="MBC6493070.1"/>
    </source>
</evidence>
<feature type="transmembrane region" description="Helical" evidence="7">
    <location>
        <begin position="107"/>
        <end position="124"/>
    </location>
</feature>
<feature type="transmembrane region" description="Helical" evidence="7">
    <location>
        <begin position="288"/>
        <end position="306"/>
    </location>
</feature>
<dbReference type="PANTHER" id="PTHR23517">
    <property type="entry name" value="RESISTANCE PROTEIN MDTM, PUTATIVE-RELATED-RELATED"/>
    <property type="match status" value="1"/>
</dbReference>
<evidence type="ECO:0000256" key="6">
    <source>
        <dbReference type="ARBA" id="ARBA00023136"/>
    </source>
</evidence>
<feature type="transmembrane region" description="Helical" evidence="7">
    <location>
        <begin position="312"/>
        <end position="336"/>
    </location>
</feature>
<reference evidence="9 10" key="1">
    <citation type="submission" date="2016-07" db="EMBL/GenBank/DDBJ databases">
        <title>Genome analysis of Flavihumibacter stibioxidans YS-17.</title>
        <authorList>
            <person name="Shi K."/>
            <person name="Han Y."/>
            <person name="Wang G."/>
        </authorList>
    </citation>
    <scope>NUCLEOTIDE SEQUENCE [LARGE SCALE GENOMIC DNA]</scope>
    <source>
        <strain evidence="9 10">YS-17</strain>
    </source>
</reference>
<keyword evidence="5 7" id="KW-1133">Transmembrane helix</keyword>
<accession>A0ABR7MDG3</accession>
<feature type="transmembrane region" description="Helical" evidence="7">
    <location>
        <begin position="21"/>
        <end position="44"/>
    </location>
</feature>
<keyword evidence="6 7" id="KW-0472">Membrane</keyword>
<evidence type="ECO:0000256" key="1">
    <source>
        <dbReference type="ARBA" id="ARBA00004651"/>
    </source>
</evidence>
<feature type="transmembrane region" description="Helical" evidence="7">
    <location>
        <begin position="348"/>
        <end position="366"/>
    </location>
</feature>
<dbReference type="PROSITE" id="PS50850">
    <property type="entry name" value="MFS"/>
    <property type="match status" value="1"/>
</dbReference>
<dbReference type="InterPro" id="IPR011701">
    <property type="entry name" value="MFS"/>
</dbReference>
<dbReference type="EMBL" id="MBUA01000031">
    <property type="protein sequence ID" value="MBC6493070.1"/>
    <property type="molecule type" value="Genomic_DNA"/>
</dbReference>